<dbReference type="PRINTS" id="PR00315">
    <property type="entry name" value="ELONGATNFCT"/>
</dbReference>
<evidence type="ECO:0000313" key="4">
    <source>
        <dbReference type="EMBL" id="SVA22714.1"/>
    </source>
</evidence>
<dbReference type="InterPro" id="IPR009001">
    <property type="entry name" value="Transl_elong_EF1A/Init_IF2_C"/>
</dbReference>
<name>A0A381U3R6_9ZZZZ</name>
<dbReference type="SUPFAM" id="SSF50447">
    <property type="entry name" value="Translation proteins"/>
    <property type="match status" value="1"/>
</dbReference>
<evidence type="ECO:0000256" key="1">
    <source>
        <dbReference type="ARBA" id="ARBA00022741"/>
    </source>
</evidence>
<sequence length="466" mass="51393">MDNADKKHLGIVICGHVDAGKSTTTGHLLFELGGINEREMAKLKEEAEAQGKGSFAFAFYMDTCKEERARGVTIQCRTKEFFTEKYHYSVIDAPGHRDFIKNMISGASQADVALLMVPANKGGFETSIAKGNHKKNEVQGQTRQHARLINLLGIEQVIVGINKMDAPSVKYSQARYDEIKTEVEKMLSKIGFKTKKIPFIPMSGYLGENLTRVSTEMPWYKGYNVTIKKKEVKGHTLIDALNNVAKPPKRHPDKPFRLPVSGILKIKGVGDVITGRIEQGTLTKGSEIRFAPSNITGCKAFSIEMHHRTHEKAIHGDNVGINVKGLKPGFFPKTGDIMFLANDPTPPGDVKSFTVTAFCQDHPGQLRCTDAQGHGGWCPSVHVRTSKAPCQMTKILWKMGKSTGGIKLENPLFIETGDQCEAVFTPKTPFCIDTFKNCKGLGRVAMMDSNSLVMLGMVTAVEYKKN</sequence>
<keyword evidence="2" id="KW-0342">GTP-binding</keyword>
<dbReference type="Pfam" id="PF22594">
    <property type="entry name" value="GTP-eEF1A_C"/>
    <property type="match status" value="1"/>
</dbReference>
<dbReference type="EMBL" id="UINC01005656">
    <property type="protein sequence ID" value="SVA22714.1"/>
    <property type="molecule type" value="Genomic_DNA"/>
</dbReference>
<proteinExistence type="predicted"/>
<dbReference type="Gene3D" id="3.40.50.300">
    <property type="entry name" value="P-loop containing nucleotide triphosphate hydrolases"/>
    <property type="match status" value="1"/>
</dbReference>
<keyword evidence="1" id="KW-0547">Nucleotide-binding</keyword>
<dbReference type="InterPro" id="IPR000795">
    <property type="entry name" value="T_Tr_GTP-bd_dom"/>
</dbReference>
<gene>
    <name evidence="4" type="ORF">METZ01_LOCUS75568</name>
</gene>
<dbReference type="InterPro" id="IPR004161">
    <property type="entry name" value="EFTu-like_2"/>
</dbReference>
<evidence type="ECO:0000259" key="3">
    <source>
        <dbReference type="PROSITE" id="PS51722"/>
    </source>
</evidence>
<dbReference type="InterPro" id="IPR050100">
    <property type="entry name" value="TRAFAC_GTPase_members"/>
</dbReference>
<dbReference type="GO" id="GO:0003924">
    <property type="term" value="F:GTPase activity"/>
    <property type="evidence" value="ECO:0007669"/>
    <property type="project" value="InterPro"/>
</dbReference>
<dbReference type="CDD" id="cd01883">
    <property type="entry name" value="EF1_alpha"/>
    <property type="match status" value="1"/>
</dbReference>
<dbReference type="GO" id="GO:0005525">
    <property type="term" value="F:GTP binding"/>
    <property type="evidence" value="ECO:0007669"/>
    <property type="project" value="UniProtKB-KW"/>
</dbReference>
<organism evidence="4">
    <name type="scientific">marine metagenome</name>
    <dbReference type="NCBI Taxonomy" id="408172"/>
    <lineage>
        <taxon>unclassified sequences</taxon>
        <taxon>metagenomes</taxon>
        <taxon>ecological metagenomes</taxon>
    </lineage>
</organism>
<dbReference type="Pfam" id="PF00009">
    <property type="entry name" value="GTP_EFTU"/>
    <property type="match status" value="1"/>
</dbReference>
<dbReference type="PROSITE" id="PS00301">
    <property type="entry name" value="G_TR_1"/>
    <property type="match status" value="1"/>
</dbReference>
<dbReference type="InterPro" id="IPR031157">
    <property type="entry name" value="G_TR_CS"/>
</dbReference>
<accession>A0A381U3R6</accession>
<dbReference type="PROSITE" id="PS51722">
    <property type="entry name" value="G_TR_2"/>
    <property type="match status" value="1"/>
</dbReference>
<dbReference type="SUPFAM" id="SSF52540">
    <property type="entry name" value="P-loop containing nucleoside triphosphate hydrolases"/>
    <property type="match status" value="1"/>
</dbReference>
<reference evidence="4" key="1">
    <citation type="submission" date="2018-05" db="EMBL/GenBank/DDBJ databases">
        <authorList>
            <person name="Lanie J.A."/>
            <person name="Ng W.-L."/>
            <person name="Kazmierczak K.M."/>
            <person name="Andrzejewski T.M."/>
            <person name="Davidsen T.M."/>
            <person name="Wayne K.J."/>
            <person name="Tettelin H."/>
            <person name="Glass J.I."/>
            <person name="Rusch D."/>
            <person name="Podicherti R."/>
            <person name="Tsui H.-C.T."/>
            <person name="Winkler M.E."/>
        </authorList>
    </citation>
    <scope>NUCLEOTIDE SEQUENCE</scope>
</reference>
<evidence type="ECO:0000256" key="2">
    <source>
        <dbReference type="ARBA" id="ARBA00023134"/>
    </source>
</evidence>
<feature type="domain" description="Tr-type G" evidence="3">
    <location>
        <begin position="6"/>
        <end position="249"/>
    </location>
</feature>
<dbReference type="InterPro" id="IPR009000">
    <property type="entry name" value="Transl_B-barrel_sf"/>
</dbReference>
<dbReference type="PANTHER" id="PTHR23115">
    <property type="entry name" value="TRANSLATION FACTOR"/>
    <property type="match status" value="1"/>
</dbReference>
<dbReference type="InterPro" id="IPR027417">
    <property type="entry name" value="P-loop_NTPase"/>
</dbReference>
<dbReference type="Gene3D" id="2.40.30.10">
    <property type="entry name" value="Translation factors"/>
    <property type="match status" value="2"/>
</dbReference>
<dbReference type="AlphaFoldDB" id="A0A381U3R6"/>
<dbReference type="SUPFAM" id="SSF50465">
    <property type="entry name" value="EF-Tu/eEF-1alpha/eIF2-gamma C-terminal domain"/>
    <property type="match status" value="1"/>
</dbReference>
<dbReference type="Pfam" id="PF03144">
    <property type="entry name" value="GTP_EFTU_D2"/>
    <property type="match status" value="1"/>
</dbReference>
<protein>
    <recommendedName>
        <fullName evidence="3">Tr-type G domain-containing protein</fullName>
    </recommendedName>
</protein>
<dbReference type="InterPro" id="IPR054696">
    <property type="entry name" value="GTP-eEF1A_C"/>
</dbReference>